<evidence type="ECO:0000313" key="3">
    <source>
        <dbReference type="Proteomes" id="UP000264036"/>
    </source>
</evidence>
<accession>A0A356LLC1</accession>
<proteinExistence type="predicted"/>
<evidence type="ECO:0000256" key="1">
    <source>
        <dbReference type="ARBA" id="ARBA00023125"/>
    </source>
</evidence>
<dbReference type="CDD" id="cd00093">
    <property type="entry name" value="HTH_XRE"/>
    <property type="match status" value="1"/>
</dbReference>
<comment type="caution">
    <text evidence="2">The sequence shown here is derived from an EMBL/GenBank/DDBJ whole genome shotgun (WGS) entry which is preliminary data.</text>
</comment>
<dbReference type="EMBL" id="DOEK01000043">
    <property type="protein sequence ID" value="HBP31704.1"/>
    <property type="molecule type" value="Genomic_DNA"/>
</dbReference>
<dbReference type="GO" id="GO:0003677">
    <property type="term" value="F:DNA binding"/>
    <property type="evidence" value="ECO:0007669"/>
    <property type="project" value="UniProtKB-KW"/>
</dbReference>
<protein>
    <submittedName>
        <fullName evidence="2">Addiction module antidote protein, HigA family</fullName>
    </submittedName>
</protein>
<dbReference type="Gene3D" id="1.10.260.40">
    <property type="entry name" value="lambda repressor-like DNA-binding domains"/>
    <property type="match status" value="1"/>
</dbReference>
<organism evidence="2 3">
    <name type="scientific">Advenella kashmirensis</name>
    <dbReference type="NCBI Taxonomy" id="310575"/>
    <lineage>
        <taxon>Bacteria</taxon>
        <taxon>Pseudomonadati</taxon>
        <taxon>Pseudomonadota</taxon>
        <taxon>Betaproteobacteria</taxon>
        <taxon>Burkholderiales</taxon>
        <taxon>Alcaligenaceae</taxon>
    </lineage>
</organism>
<dbReference type="AlphaFoldDB" id="A0A356LLC1"/>
<dbReference type="InterPro" id="IPR013430">
    <property type="entry name" value="Toxin_antidote_HigA"/>
</dbReference>
<dbReference type="Proteomes" id="UP000264036">
    <property type="component" value="Unassembled WGS sequence"/>
</dbReference>
<dbReference type="PANTHER" id="PTHR36924">
    <property type="entry name" value="ANTITOXIN HIGA-1"/>
    <property type="match status" value="1"/>
</dbReference>
<dbReference type="NCBIfam" id="TIGR02607">
    <property type="entry name" value="antidote_HigA"/>
    <property type="match status" value="1"/>
</dbReference>
<reference evidence="2 3" key="1">
    <citation type="journal article" date="2018" name="Nat. Biotechnol.">
        <title>A standardized bacterial taxonomy based on genome phylogeny substantially revises the tree of life.</title>
        <authorList>
            <person name="Parks D.H."/>
            <person name="Chuvochina M."/>
            <person name="Waite D.W."/>
            <person name="Rinke C."/>
            <person name="Skarshewski A."/>
            <person name="Chaumeil P.A."/>
            <person name="Hugenholtz P."/>
        </authorList>
    </citation>
    <scope>NUCLEOTIDE SEQUENCE [LARGE SCALE GENOMIC DNA]</scope>
    <source>
        <strain evidence="2">UBA10707</strain>
    </source>
</reference>
<keyword evidence="1" id="KW-0238">DNA-binding</keyword>
<dbReference type="SUPFAM" id="SSF47413">
    <property type="entry name" value="lambda repressor-like DNA-binding domains"/>
    <property type="match status" value="1"/>
</dbReference>
<dbReference type="InterPro" id="IPR001387">
    <property type="entry name" value="Cro/C1-type_HTH"/>
</dbReference>
<dbReference type="PANTHER" id="PTHR36924:SF1">
    <property type="entry name" value="ANTITOXIN HIGA-1"/>
    <property type="match status" value="1"/>
</dbReference>
<evidence type="ECO:0000313" key="2">
    <source>
        <dbReference type="EMBL" id="HBP31704.1"/>
    </source>
</evidence>
<sequence>MNALNHPHPGLILREDVIVPLGLTVGDAVEKLGMSRTAFSRVINAKAGISPDLAIRLETAGISSARFWIALQAEYDLEKAKQHKQPKVARLMVKPALT</sequence>
<gene>
    <name evidence="2" type="primary">higA</name>
    <name evidence="2" type="ORF">DD666_20110</name>
</gene>
<dbReference type="InterPro" id="IPR010982">
    <property type="entry name" value="Lambda_DNA-bd_dom_sf"/>
</dbReference>
<name>A0A356LLC1_9BURK</name>